<organism evidence="3 4">
    <name type="scientific">Chrysodeixis includens</name>
    <name type="common">Soybean looper</name>
    <name type="synonym">Pseudoplusia includens</name>
    <dbReference type="NCBI Taxonomy" id="689277"/>
    <lineage>
        <taxon>Eukaryota</taxon>
        <taxon>Metazoa</taxon>
        <taxon>Ecdysozoa</taxon>
        <taxon>Arthropoda</taxon>
        <taxon>Hexapoda</taxon>
        <taxon>Insecta</taxon>
        <taxon>Pterygota</taxon>
        <taxon>Neoptera</taxon>
        <taxon>Endopterygota</taxon>
        <taxon>Lepidoptera</taxon>
        <taxon>Glossata</taxon>
        <taxon>Ditrysia</taxon>
        <taxon>Noctuoidea</taxon>
        <taxon>Noctuidae</taxon>
        <taxon>Plusiinae</taxon>
        <taxon>Chrysodeixis</taxon>
    </lineage>
</organism>
<keyword evidence="4" id="KW-1185">Reference proteome</keyword>
<evidence type="ECO:0000256" key="2">
    <source>
        <dbReference type="SAM" id="SignalP"/>
    </source>
</evidence>
<dbReference type="Proteomes" id="UP001154114">
    <property type="component" value="Chromosome 7"/>
</dbReference>
<feature type="compositionally biased region" description="Polar residues" evidence="1">
    <location>
        <begin position="290"/>
        <end position="317"/>
    </location>
</feature>
<evidence type="ECO:0000256" key="1">
    <source>
        <dbReference type="SAM" id="MobiDB-lite"/>
    </source>
</evidence>
<protein>
    <submittedName>
        <fullName evidence="3">Uncharacterized protein</fullName>
    </submittedName>
</protein>
<feature type="compositionally biased region" description="Low complexity" evidence="1">
    <location>
        <begin position="89"/>
        <end position="116"/>
    </location>
</feature>
<sequence length="317" mass="35344">MQLTLYIMAKWELLIFVAFAAAVCCTEVEDVEQKKRGAGKGTSLNAIPTGAQKQDYTYSIYNQNPSQQSSSNPQYQSQVHSSFYPSQASSQYYSQPSTQSDSSSSYAPQQQQQQPQINLLPPPTTSQFVPLNFVPNPGYQSKYQLVPSKSTGNIQLAFLQQPTYPTQPIVPYAPQLFAPSQTSQVNSQQTPYNPLQGHYNVAPNYQPLSLPGSYLNHPSTMLLFAQPNPGPYNNLLYQNPVQSFYNYYPTNSQSKYNVQYVQQGSGQEYEKLQGPVSQSIPKEENDISHSSEYTAPSDSSSSYKNAYTASRSTYAKL</sequence>
<feature type="region of interest" description="Disordered" evidence="1">
    <location>
        <begin position="272"/>
        <end position="317"/>
    </location>
</feature>
<feature type="chain" id="PRO_5040319560" evidence="2">
    <location>
        <begin position="26"/>
        <end position="317"/>
    </location>
</feature>
<feature type="signal peptide" evidence="2">
    <location>
        <begin position="1"/>
        <end position="25"/>
    </location>
</feature>
<keyword evidence="2" id="KW-0732">Signal</keyword>
<accession>A0A9P0FW78</accession>
<dbReference type="AlphaFoldDB" id="A0A9P0FW78"/>
<name>A0A9P0FW78_CHRIL</name>
<dbReference type="EMBL" id="LR824010">
    <property type="protein sequence ID" value="CAH0625382.1"/>
    <property type="molecule type" value="Genomic_DNA"/>
</dbReference>
<reference evidence="3" key="1">
    <citation type="submission" date="2021-12" db="EMBL/GenBank/DDBJ databases">
        <authorList>
            <person name="King R."/>
        </authorList>
    </citation>
    <scope>NUCLEOTIDE SEQUENCE</scope>
</reference>
<evidence type="ECO:0000313" key="4">
    <source>
        <dbReference type="Proteomes" id="UP001154114"/>
    </source>
</evidence>
<dbReference type="OrthoDB" id="8122203at2759"/>
<gene>
    <name evidence="3" type="ORF">CINC_LOCUS11996</name>
</gene>
<proteinExistence type="predicted"/>
<feature type="region of interest" description="Disordered" evidence="1">
    <location>
        <begin position="89"/>
        <end position="130"/>
    </location>
</feature>
<evidence type="ECO:0000313" key="3">
    <source>
        <dbReference type="EMBL" id="CAH0625382.1"/>
    </source>
</evidence>